<accession>A0A0U5EV60</accession>
<dbReference type="AlphaFoldDB" id="A0A0U5EV60"/>
<dbReference type="EMBL" id="LN879503">
    <property type="protein sequence ID" value="CUI18147.1"/>
    <property type="molecule type" value="Genomic_DNA"/>
</dbReference>
<organism evidence="1 2">
    <name type="scientific">Candidatus Protochlamydia naegleriophila</name>
    <dbReference type="NCBI Taxonomy" id="389348"/>
    <lineage>
        <taxon>Bacteria</taxon>
        <taxon>Pseudomonadati</taxon>
        <taxon>Chlamydiota</taxon>
        <taxon>Chlamydiia</taxon>
        <taxon>Parachlamydiales</taxon>
        <taxon>Parachlamydiaceae</taxon>
        <taxon>Candidatus Protochlamydia</taxon>
    </lineage>
</organism>
<reference evidence="2" key="1">
    <citation type="submission" date="2015-09" db="EMBL/GenBank/DDBJ databases">
        <authorList>
            <person name="Bertelli C."/>
        </authorList>
    </citation>
    <scope>NUCLEOTIDE SEQUENCE [LARGE SCALE GENOMIC DNA]</scope>
    <source>
        <strain evidence="2">KNic</strain>
        <plasmid evidence="2">pPNK</plasmid>
    </source>
</reference>
<dbReference type="RefSeq" id="WP_059062590.1">
    <property type="nucleotide sequence ID" value="NZ_LN879503.1"/>
</dbReference>
<dbReference type="Proteomes" id="UP000069902">
    <property type="component" value="Plasmid pPNK"/>
</dbReference>
<dbReference type="KEGG" id="pnl:PNK_p0093"/>
<gene>
    <name evidence="1" type="ORF">PNK_p0093</name>
</gene>
<proteinExistence type="predicted"/>
<evidence type="ECO:0000313" key="2">
    <source>
        <dbReference type="Proteomes" id="UP000069902"/>
    </source>
</evidence>
<protein>
    <submittedName>
        <fullName evidence="1">Uncharacterized protein</fullName>
    </submittedName>
</protein>
<geneLocation type="plasmid" evidence="2">
    <name>pPNK</name>
</geneLocation>
<keyword evidence="2" id="KW-1185">Reference proteome</keyword>
<name>A0A0U5EV60_9BACT</name>
<dbReference type="PATRIC" id="fig|389348.3.peg.2861"/>
<sequence length="86" mass="10176">MKHVEKSRINFDIPTPLHQELKIQAIRLGLSVRGTQALEDKLMELARQEEAEKIEKYHILMDKYEKGEVETISHDEMMKRVDWDAL</sequence>
<dbReference type="InParanoid" id="A0A0U5EV60"/>
<evidence type="ECO:0000313" key="1">
    <source>
        <dbReference type="EMBL" id="CUI18147.1"/>
    </source>
</evidence>